<dbReference type="WBParaSite" id="SCUD_0000045101-mRNA-1">
    <property type="protein sequence ID" value="SCUD_0000045101-mRNA-1"/>
    <property type="gene ID" value="SCUD_0000045101"/>
</dbReference>
<accession>A0A183JCP4</accession>
<reference evidence="2 3" key="2">
    <citation type="submission" date="2018-11" db="EMBL/GenBank/DDBJ databases">
        <authorList>
            <consortium name="Pathogen Informatics"/>
        </authorList>
    </citation>
    <scope>NUCLEOTIDE SEQUENCE [LARGE SCALE GENOMIC DNA]</scope>
    <source>
        <strain evidence="2">Dakar</strain>
        <strain evidence="3">Dakar, Senegal</strain>
    </source>
</reference>
<evidence type="ECO:0000313" key="2">
    <source>
        <dbReference type="EMBL" id="VDO61629.1"/>
    </source>
</evidence>
<evidence type="ECO:0000313" key="3">
    <source>
        <dbReference type="Proteomes" id="UP000279833"/>
    </source>
</evidence>
<keyword evidence="3" id="KW-1185">Reference proteome</keyword>
<evidence type="ECO:0000256" key="1">
    <source>
        <dbReference type="SAM" id="MobiDB-lite"/>
    </source>
</evidence>
<gene>
    <name evidence="2" type="ORF">SCUD_LOCUS452</name>
</gene>
<name>A0A183JCP4_9TREM</name>
<reference evidence="4" key="1">
    <citation type="submission" date="2016-06" db="UniProtKB">
        <authorList>
            <consortium name="WormBaseParasite"/>
        </authorList>
    </citation>
    <scope>IDENTIFICATION</scope>
</reference>
<organism evidence="4">
    <name type="scientific">Schistosoma curassoni</name>
    <dbReference type="NCBI Taxonomy" id="6186"/>
    <lineage>
        <taxon>Eukaryota</taxon>
        <taxon>Metazoa</taxon>
        <taxon>Spiralia</taxon>
        <taxon>Lophotrochozoa</taxon>
        <taxon>Platyhelminthes</taxon>
        <taxon>Trematoda</taxon>
        <taxon>Digenea</taxon>
        <taxon>Strigeidida</taxon>
        <taxon>Schistosomatoidea</taxon>
        <taxon>Schistosomatidae</taxon>
        <taxon>Schistosoma</taxon>
    </lineage>
</organism>
<sequence length="220" mass="24698">MSGQELHLHHPNPNFRTTRKSWHQCKHSEISARVICPLKSKKAAIVDYPEPTTVKQLCTFNVLASICRLVIPNCASSMIGHTQEIFKTTVDFAASNIESCNSDPIKLSVSNYHPPLSTTSENSVEPYGSPELNETRYHCETKASSQSTSSRISHIIVLDLVCPNDSHISDEISYKSEENMLNELNHDEKSDAVLIDAYFSDDRLPSNDILDKFDEKTSEE</sequence>
<evidence type="ECO:0000313" key="4">
    <source>
        <dbReference type="WBParaSite" id="SCUD_0000045101-mRNA-1"/>
    </source>
</evidence>
<proteinExistence type="predicted"/>
<feature type="region of interest" description="Disordered" evidence="1">
    <location>
        <begin position="1"/>
        <end position="20"/>
    </location>
</feature>
<protein>
    <submittedName>
        <fullName evidence="2 4">Uncharacterized protein</fullName>
    </submittedName>
</protein>
<dbReference type="EMBL" id="UZAK01000299">
    <property type="protein sequence ID" value="VDO61629.1"/>
    <property type="molecule type" value="Genomic_DNA"/>
</dbReference>
<dbReference type="AlphaFoldDB" id="A0A183JCP4"/>
<dbReference type="Proteomes" id="UP000279833">
    <property type="component" value="Unassembled WGS sequence"/>
</dbReference>